<name>B3S0G9_TRIAD</name>
<dbReference type="PhylomeDB" id="B3S0G9"/>
<proteinExistence type="inferred from homology"/>
<dbReference type="Gene3D" id="2.130.10.10">
    <property type="entry name" value="YVTN repeat-like/Quinoprotein amine dehydrogenase"/>
    <property type="match status" value="1"/>
</dbReference>
<dbReference type="AlphaFoldDB" id="B3S0G9"/>
<evidence type="ECO:0000259" key="6">
    <source>
        <dbReference type="PROSITE" id="PS50097"/>
    </source>
</evidence>
<dbReference type="InterPro" id="IPR047876">
    <property type="entry name" value="SHKBP1/KCTD3"/>
</dbReference>
<dbReference type="PANTHER" id="PTHR15859">
    <property type="entry name" value="SETA BINDING PROTEIN 1"/>
    <property type="match status" value="1"/>
</dbReference>
<keyword evidence="3" id="KW-0853">WD repeat</keyword>
<dbReference type="OMA" id="YFMHSAS"/>
<dbReference type="SMART" id="SM00225">
    <property type="entry name" value="BTB"/>
    <property type="match status" value="1"/>
</dbReference>
<dbReference type="SUPFAM" id="SSF50978">
    <property type="entry name" value="WD40 repeat-like"/>
    <property type="match status" value="1"/>
</dbReference>
<dbReference type="InterPro" id="IPR000210">
    <property type="entry name" value="BTB/POZ_dom"/>
</dbReference>
<keyword evidence="8" id="KW-1185">Reference proteome</keyword>
<dbReference type="CDD" id="cd18363">
    <property type="entry name" value="BTB_POZ_KCTD3-like"/>
    <property type="match status" value="1"/>
</dbReference>
<dbReference type="Proteomes" id="UP000009022">
    <property type="component" value="Unassembled WGS sequence"/>
</dbReference>
<evidence type="ECO:0000256" key="1">
    <source>
        <dbReference type="ARBA" id="ARBA00009572"/>
    </source>
</evidence>
<dbReference type="InterPro" id="IPR003131">
    <property type="entry name" value="T1-type_BTB"/>
</dbReference>
<dbReference type="eggNOG" id="KOG2714">
    <property type="taxonomic scope" value="Eukaryota"/>
</dbReference>
<dbReference type="SUPFAM" id="SSF54695">
    <property type="entry name" value="POZ domain"/>
    <property type="match status" value="1"/>
</dbReference>
<gene>
    <name evidence="7" type="ORF">TRIADDRAFT_63984</name>
</gene>
<keyword evidence="2" id="KW-0597">Phosphoprotein</keyword>
<dbReference type="Gene3D" id="3.30.710.10">
    <property type="entry name" value="Potassium Channel Kv1.1, Chain A"/>
    <property type="match status" value="1"/>
</dbReference>
<dbReference type="HOGENOM" id="CLU_012214_0_1_1"/>
<dbReference type="InterPro" id="IPR011333">
    <property type="entry name" value="SKP1/BTB/POZ_sf"/>
</dbReference>
<dbReference type="EMBL" id="DS985246">
    <property type="protein sequence ID" value="EDV23638.1"/>
    <property type="molecule type" value="Genomic_DNA"/>
</dbReference>
<dbReference type="Pfam" id="PF02214">
    <property type="entry name" value="BTB_2"/>
    <property type="match status" value="1"/>
</dbReference>
<evidence type="ECO:0000256" key="4">
    <source>
        <dbReference type="ARBA" id="ARBA00022737"/>
    </source>
</evidence>
<dbReference type="PANTHER" id="PTHR15859:SF1">
    <property type="entry name" value="BTB DOMAIN-CONTAINING PROTEIN"/>
    <property type="match status" value="1"/>
</dbReference>
<dbReference type="FunFam" id="3.30.710.10:FF:000038">
    <property type="entry name" value="BTB/POZ domain-containing protein KCTD3 isoform X1"/>
    <property type="match status" value="1"/>
</dbReference>
<evidence type="ECO:0000256" key="5">
    <source>
        <dbReference type="SAM" id="MobiDB-lite"/>
    </source>
</evidence>
<dbReference type="CTD" id="6754376"/>
<dbReference type="RefSeq" id="XP_002113164.1">
    <property type="nucleotide sequence ID" value="XM_002113128.1"/>
</dbReference>
<dbReference type="InterPro" id="IPR036322">
    <property type="entry name" value="WD40_repeat_dom_sf"/>
</dbReference>
<dbReference type="OrthoDB" id="6077599at2759"/>
<dbReference type="FunCoup" id="B3S0G9">
    <property type="interactions" value="2055"/>
</dbReference>
<feature type="domain" description="BTB" evidence="6">
    <location>
        <begin position="14"/>
        <end position="97"/>
    </location>
</feature>
<evidence type="ECO:0000313" key="7">
    <source>
        <dbReference type="EMBL" id="EDV23638.1"/>
    </source>
</evidence>
<evidence type="ECO:0000256" key="2">
    <source>
        <dbReference type="ARBA" id="ARBA00022553"/>
    </source>
</evidence>
<dbReference type="GO" id="GO:0051260">
    <property type="term" value="P:protein homooligomerization"/>
    <property type="evidence" value="ECO:0007669"/>
    <property type="project" value="InterPro"/>
</dbReference>
<dbReference type="InParanoid" id="B3S0G9"/>
<dbReference type="KEGG" id="tad:TRIADDRAFT_63984"/>
<evidence type="ECO:0000256" key="3">
    <source>
        <dbReference type="ARBA" id="ARBA00022574"/>
    </source>
</evidence>
<organism evidence="7 8">
    <name type="scientific">Trichoplax adhaerens</name>
    <name type="common">Trichoplax reptans</name>
    <dbReference type="NCBI Taxonomy" id="10228"/>
    <lineage>
        <taxon>Eukaryota</taxon>
        <taxon>Metazoa</taxon>
        <taxon>Placozoa</taxon>
        <taxon>Uniplacotomia</taxon>
        <taxon>Trichoplacea</taxon>
        <taxon>Trichoplacidae</taxon>
        <taxon>Trichoplax</taxon>
    </lineage>
</organism>
<dbReference type="PROSITE" id="PS50097">
    <property type="entry name" value="BTB"/>
    <property type="match status" value="1"/>
</dbReference>
<keyword evidence="4" id="KW-0677">Repeat</keyword>
<sequence>MESVSFSPYSLSVGDTIIKLNVGGKRFQTSKQTLTWIPNTFFTCLLDGRIPTLKDENGDIQCNIDRAIYDQIFIDRDPDAFIPILNYLRTKEIDLRNIGLSTVKHEAEFYGITPLVRQLTLCENKSDSGCGSLHFSAYLSSPNDASMKRVLSVTGHYNWIAVSFAHCICCYKLTETSGWQLGFTSPYLANFAEKMALNVRVIGGSLGDKMIAVASGSQIRLWSFGSIPVTQIGTFELYVSVDALFFVGSHLVAISHTGKIGVWHSTNQHWQKQDLMPITSWDAAAEFLLLGCRNGCIYYIDTQKFPLRMKDNDLLVTQLYKDPENHAVTSLSVYLTPKGNFGGGGSGNWIEIAYGTSSGIVRVIVQHPETVGQGPQLLQTFTVHRNAITNVMLSEKNLISVCTEKHVRTWTVTRFRGMISTQPGSVPLASYRVLTLSNVQEPFYGLEAGNQIGPYGHRDGEQIFIQKVIPEINYLYVRLASTGKRVCKIRSVDGSNITCHSVHECEGVGRLSSRLRKFFFTGHENGSIQVWDLSTALDDAQKFSETNEASGDGGPSESELQKILEQCDLASDARSSWHRVPDNNKRHEPVENEEIRVGSPKAVISDC</sequence>
<protein>
    <recommendedName>
        <fullName evidence="6">BTB domain-containing protein</fullName>
    </recommendedName>
</protein>
<evidence type="ECO:0000313" key="8">
    <source>
        <dbReference type="Proteomes" id="UP000009022"/>
    </source>
</evidence>
<dbReference type="InterPro" id="IPR015943">
    <property type="entry name" value="WD40/YVTN_repeat-like_dom_sf"/>
</dbReference>
<dbReference type="GeneID" id="6754376"/>
<reference evidence="7 8" key="1">
    <citation type="journal article" date="2008" name="Nature">
        <title>The Trichoplax genome and the nature of placozoans.</title>
        <authorList>
            <person name="Srivastava M."/>
            <person name="Begovic E."/>
            <person name="Chapman J."/>
            <person name="Putnam N.H."/>
            <person name="Hellsten U."/>
            <person name="Kawashima T."/>
            <person name="Kuo A."/>
            <person name="Mitros T."/>
            <person name="Salamov A."/>
            <person name="Carpenter M.L."/>
            <person name="Signorovitch A.Y."/>
            <person name="Moreno M.A."/>
            <person name="Kamm K."/>
            <person name="Grimwood J."/>
            <person name="Schmutz J."/>
            <person name="Shapiro H."/>
            <person name="Grigoriev I.V."/>
            <person name="Buss L.W."/>
            <person name="Schierwater B."/>
            <person name="Dellaporta S.L."/>
            <person name="Rokhsar D.S."/>
        </authorList>
    </citation>
    <scope>NUCLEOTIDE SEQUENCE [LARGE SCALE GENOMIC DNA]</scope>
    <source>
        <strain evidence="7 8">Grell-BS-1999</strain>
    </source>
</reference>
<dbReference type="STRING" id="10228.B3S0G9"/>
<accession>B3S0G9</accession>
<feature type="region of interest" description="Disordered" evidence="5">
    <location>
        <begin position="573"/>
        <end position="607"/>
    </location>
</feature>
<feature type="compositionally biased region" description="Basic and acidic residues" evidence="5">
    <location>
        <begin position="579"/>
        <end position="596"/>
    </location>
</feature>
<comment type="similarity">
    <text evidence="1">Belongs to the KCTD3 family.</text>
</comment>